<sequence>MKKRWISWWITNCFWAMLFVLGTIMVWTRKVDGAGAIQTPEVKLISFVVLVLAFVIPLVIQSVWLVVNVRTSK</sequence>
<evidence type="ECO:0000256" key="1">
    <source>
        <dbReference type="SAM" id="Phobius"/>
    </source>
</evidence>
<keyword evidence="1" id="KW-1133">Transmembrane helix</keyword>
<accession>A0A0V8JMU4</accession>
<evidence type="ECO:0000313" key="2">
    <source>
        <dbReference type="EMBL" id="KSU88342.1"/>
    </source>
</evidence>
<keyword evidence="1" id="KW-0812">Transmembrane</keyword>
<protein>
    <recommendedName>
        <fullName evidence="4">DUF3923 family protein</fullName>
    </recommendedName>
</protein>
<dbReference type="InterPro" id="IPR025037">
    <property type="entry name" value="DUF3923"/>
</dbReference>
<keyword evidence="3" id="KW-1185">Reference proteome</keyword>
<evidence type="ECO:0000313" key="3">
    <source>
        <dbReference type="Proteomes" id="UP000053681"/>
    </source>
</evidence>
<reference evidence="2 3" key="1">
    <citation type="submission" date="2015-11" db="EMBL/GenBank/DDBJ databases">
        <title>Bacillus caseinolyticus sp nov.</title>
        <authorList>
            <person name="Dastager S.G."/>
            <person name="Mawlankar R."/>
        </authorList>
    </citation>
    <scope>NUCLEOTIDE SEQUENCE [LARGE SCALE GENOMIC DNA]</scope>
    <source>
        <strain evidence="2 3">SGD-V-76</strain>
    </source>
</reference>
<organism evidence="2 3">
    <name type="scientific">Priestia veravalensis</name>
    <dbReference type="NCBI Taxonomy" id="1414648"/>
    <lineage>
        <taxon>Bacteria</taxon>
        <taxon>Bacillati</taxon>
        <taxon>Bacillota</taxon>
        <taxon>Bacilli</taxon>
        <taxon>Bacillales</taxon>
        <taxon>Bacillaceae</taxon>
        <taxon>Priestia</taxon>
    </lineage>
</organism>
<proteinExistence type="predicted"/>
<dbReference type="Proteomes" id="UP000053681">
    <property type="component" value="Unassembled WGS sequence"/>
</dbReference>
<keyword evidence="1" id="KW-0472">Membrane</keyword>
<feature type="transmembrane region" description="Helical" evidence="1">
    <location>
        <begin position="7"/>
        <end position="27"/>
    </location>
</feature>
<dbReference type="EMBL" id="LNQP01000025">
    <property type="protein sequence ID" value="KSU88342.1"/>
    <property type="molecule type" value="Genomic_DNA"/>
</dbReference>
<name>A0A0V8JMU4_9BACI</name>
<comment type="caution">
    <text evidence="2">The sequence shown here is derived from an EMBL/GenBank/DDBJ whole genome shotgun (WGS) entry which is preliminary data.</text>
</comment>
<feature type="transmembrane region" description="Helical" evidence="1">
    <location>
        <begin position="47"/>
        <end position="67"/>
    </location>
</feature>
<dbReference type="RefSeq" id="WP_062686695.1">
    <property type="nucleotide sequence ID" value="NZ_KQ758641.1"/>
</dbReference>
<dbReference type="AlphaFoldDB" id="A0A0V8JMU4"/>
<evidence type="ECO:0008006" key="4">
    <source>
        <dbReference type="Google" id="ProtNLM"/>
    </source>
</evidence>
<dbReference type="Pfam" id="PF13061">
    <property type="entry name" value="DUF3923"/>
    <property type="match status" value="1"/>
</dbReference>
<gene>
    <name evidence="2" type="ORF">AS180_08650</name>
</gene>